<dbReference type="SMART" id="SM00225">
    <property type="entry name" value="BTB"/>
    <property type="match status" value="1"/>
</dbReference>
<dbReference type="WBParaSite" id="PDA_v2.g22776.t1">
    <property type="protein sequence ID" value="PDA_v2.g22776.t1"/>
    <property type="gene ID" value="PDA_v2.g22776"/>
</dbReference>
<reference evidence="3" key="1">
    <citation type="submission" date="2022-11" db="UniProtKB">
        <authorList>
            <consortium name="WormBaseParasite"/>
        </authorList>
    </citation>
    <scope>IDENTIFICATION</scope>
</reference>
<evidence type="ECO:0000259" key="1">
    <source>
        <dbReference type="PROSITE" id="PS50097"/>
    </source>
</evidence>
<dbReference type="AlphaFoldDB" id="A0A914PWS8"/>
<proteinExistence type="predicted"/>
<dbReference type="InterPro" id="IPR051481">
    <property type="entry name" value="BTB-POZ/Galectin-3-binding"/>
</dbReference>
<organism evidence="2 3">
    <name type="scientific">Panagrolaimus davidi</name>
    <dbReference type="NCBI Taxonomy" id="227884"/>
    <lineage>
        <taxon>Eukaryota</taxon>
        <taxon>Metazoa</taxon>
        <taxon>Ecdysozoa</taxon>
        <taxon>Nematoda</taxon>
        <taxon>Chromadorea</taxon>
        <taxon>Rhabditida</taxon>
        <taxon>Tylenchina</taxon>
        <taxon>Panagrolaimomorpha</taxon>
        <taxon>Panagrolaimoidea</taxon>
        <taxon>Panagrolaimidae</taxon>
        <taxon>Panagrolaimus</taxon>
    </lineage>
</organism>
<dbReference type="InterPro" id="IPR011333">
    <property type="entry name" value="SKP1/BTB/POZ_sf"/>
</dbReference>
<evidence type="ECO:0000313" key="3">
    <source>
        <dbReference type="WBParaSite" id="PDA_v2.g22776.t1"/>
    </source>
</evidence>
<accession>A0A914PWS8</accession>
<feature type="domain" description="BTB" evidence="1">
    <location>
        <begin position="84"/>
        <end position="151"/>
    </location>
</feature>
<dbReference type="InterPro" id="IPR000210">
    <property type="entry name" value="BTB/POZ_dom"/>
</dbReference>
<evidence type="ECO:0000313" key="2">
    <source>
        <dbReference type="Proteomes" id="UP000887578"/>
    </source>
</evidence>
<protein>
    <submittedName>
        <fullName evidence="3">BTB domain-containing protein</fullName>
    </submittedName>
</protein>
<dbReference type="PANTHER" id="PTHR24410:SF23">
    <property type="entry name" value="BTB DOMAIN-CONTAINING PROTEIN-RELATED"/>
    <property type="match status" value="1"/>
</dbReference>
<keyword evidence="2" id="KW-1185">Reference proteome</keyword>
<sequence>MPGKQQNDKVPEPEVSHLKAYQQLLNPIDTSKSGIRAPALVPAAASAPALALAPALDPSLNDLIMQNIYAPQYFKDQDLGNGNFDVVFKFGKNLLHARHKILSEASPTFNSWLSVRWTKNMSHPIAVDFFSFDEFFKFGNFIYSGKIDLEDDSVLSMLNMAEYFGVSKLKQQCDFYLASSKSILKPEKVEEYFELIEKYKLIKLEKSLRTFIHNYFRVYSSACRKAQQDATNEQDFDLMHAIAGEMADILPTFNFEMFTAQFLLDYILKQGLTYLFPLKQLGQILSTCKRDQCEEQWFECAFKVAELGAVIKYPRMKKEEAVAGIMKKYIKMANFDQISYKFIADFIANKQYIFEVDHLFRILFAARPSDVSEQEFCQVLLNVARHDAEKAQVIHKYWGDDHITLESDMKDVMASILPQLNFYEMSSTFLNEVLVAGGILTSDEAFRAHNIRVQVTNGESILSGVVHDVYGLFNKIHDPSNNFNRIKRRGANSIRFTGLTLPLPSASTGVSKMVGCKYYLLIEEGGTLAVKRDVAVSSKDCILTELKSKEEFFVDKHLYTTITAQQIPLF</sequence>
<dbReference type="PANTHER" id="PTHR24410">
    <property type="entry name" value="HL07962P-RELATED"/>
    <property type="match status" value="1"/>
</dbReference>
<dbReference type="Pfam" id="PF00651">
    <property type="entry name" value="BTB"/>
    <property type="match status" value="1"/>
</dbReference>
<dbReference type="SUPFAM" id="SSF54695">
    <property type="entry name" value="POZ domain"/>
    <property type="match status" value="1"/>
</dbReference>
<name>A0A914PWS8_9BILA</name>
<dbReference type="Gene3D" id="3.30.710.10">
    <property type="entry name" value="Potassium Channel Kv1.1, Chain A"/>
    <property type="match status" value="1"/>
</dbReference>
<dbReference type="PROSITE" id="PS50097">
    <property type="entry name" value="BTB"/>
    <property type="match status" value="1"/>
</dbReference>
<dbReference type="Proteomes" id="UP000887578">
    <property type="component" value="Unplaced"/>
</dbReference>